<proteinExistence type="predicted"/>
<evidence type="ECO:0000256" key="1">
    <source>
        <dbReference type="SAM" id="MobiDB-lite"/>
    </source>
</evidence>
<organism evidence="2 3">
    <name type="scientific">Paralimibaculum aggregatum</name>
    <dbReference type="NCBI Taxonomy" id="3036245"/>
    <lineage>
        <taxon>Bacteria</taxon>
        <taxon>Pseudomonadati</taxon>
        <taxon>Pseudomonadota</taxon>
        <taxon>Alphaproteobacteria</taxon>
        <taxon>Rhodobacterales</taxon>
        <taxon>Paracoccaceae</taxon>
        <taxon>Paralimibaculum</taxon>
    </lineage>
</organism>
<protein>
    <submittedName>
        <fullName evidence="2">Uncharacterized protein</fullName>
    </submittedName>
</protein>
<dbReference type="Proteomes" id="UP001239909">
    <property type="component" value="Unassembled WGS sequence"/>
</dbReference>
<sequence>MLGLDDGERALAGAAAVCREPGFGDLGLGKAVHRCAARRAAPDPDHPAAAGMAAEQRRETLRRGAQRSVRVARRSR</sequence>
<gene>
    <name evidence="2" type="ORF">LNKW23_38740</name>
</gene>
<feature type="region of interest" description="Disordered" evidence="1">
    <location>
        <begin position="39"/>
        <end position="76"/>
    </location>
</feature>
<evidence type="ECO:0000313" key="3">
    <source>
        <dbReference type="Proteomes" id="UP001239909"/>
    </source>
</evidence>
<keyword evidence="3" id="KW-1185">Reference proteome</keyword>
<dbReference type="EMBL" id="BSYI01000040">
    <property type="protein sequence ID" value="GMG84658.1"/>
    <property type="molecule type" value="Genomic_DNA"/>
</dbReference>
<name>A0ABQ6LRH0_9RHOB</name>
<accession>A0ABQ6LRH0</accession>
<reference evidence="2 3" key="1">
    <citation type="submission" date="2023-04" db="EMBL/GenBank/DDBJ databases">
        <title>Marinoamorphus aggregata gen. nov., sp. Nov., isolate from tissue of brittle star Ophioplocus japonicus.</title>
        <authorList>
            <person name="Kawano K."/>
            <person name="Sawayama S."/>
            <person name="Nakagawa S."/>
        </authorList>
    </citation>
    <scope>NUCLEOTIDE SEQUENCE [LARGE SCALE GENOMIC DNA]</scope>
    <source>
        <strain evidence="2 3">NKW23</strain>
    </source>
</reference>
<evidence type="ECO:0000313" key="2">
    <source>
        <dbReference type="EMBL" id="GMG84658.1"/>
    </source>
</evidence>
<comment type="caution">
    <text evidence="2">The sequence shown here is derived from an EMBL/GenBank/DDBJ whole genome shotgun (WGS) entry which is preliminary data.</text>
</comment>